<evidence type="ECO:0000313" key="3">
    <source>
        <dbReference type="Proteomes" id="UP001321760"/>
    </source>
</evidence>
<protein>
    <submittedName>
        <fullName evidence="2">Uncharacterized protein</fullName>
    </submittedName>
</protein>
<gene>
    <name evidence="2" type="ORF">QBC34DRAFT_302599</name>
</gene>
<feature type="region of interest" description="Disordered" evidence="1">
    <location>
        <begin position="163"/>
        <end position="197"/>
    </location>
</feature>
<feature type="region of interest" description="Disordered" evidence="1">
    <location>
        <begin position="1"/>
        <end position="25"/>
    </location>
</feature>
<comment type="caution">
    <text evidence="2">The sequence shown here is derived from an EMBL/GenBank/DDBJ whole genome shotgun (WGS) entry which is preliminary data.</text>
</comment>
<dbReference type="EMBL" id="MU865947">
    <property type="protein sequence ID" value="KAK4447764.1"/>
    <property type="molecule type" value="Genomic_DNA"/>
</dbReference>
<keyword evidence="3" id="KW-1185">Reference proteome</keyword>
<feature type="compositionally biased region" description="Low complexity" evidence="1">
    <location>
        <begin position="135"/>
        <end position="147"/>
    </location>
</feature>
<feature type="compositionally biased region" description="Low complexity" evidence="1">
    <location>
        <begin position="10"/>
        <end position="19"/>
    </location>
</feature>
<evidence type="ECO:0000256" key="1">
    <source>
        <dbReference type="SAM" id="MobiDB-lite"/>
    </source>
</evidence>
<reference evidence="2" key="2">
    <citation type="submission" date="2023-05" db="EMBL/GenBank/DDBJ databases">
        <authorList>
            <consortium name="Lawrence Berkeley National Laboratory"/>
            <person name="Steindorff A."/>
            <person name="Hensen N."/>
            <person name="Bonometti L."/>
            <person name="Westerberg I."/>
            <person name="Brannstrom I.O."/>
            <person name="Guillou S."/>
            <person name="Cros-Aarteil S."/>
            <person name="Calhoun S."/>
            <person name="Haridas S."/>
            <person name="Kuo A."/>
            <person name="Mondo S."/>
            <person name="Pangilinan J."/>
            <person name="Riley R."/>
            <person name="Labutti K."/>
            <person name="Andreopoulos B."/>
            <person name="Lipzen A."/>
            <person name="Chen C."/>
            <person name="Yanf M."/>
            <person name="Daum C."/>
            <person name="Ng V."/>
            <person name="Clum A."/>
            <person name="Ohm R."/>
            <person name="Martin F."/>
            <person name="Silar P."/>
            <person name="Natvig D."/>
            <person name="Lalanne C."/>
            <person name="Gautier V."/>
            <person name="Ament-Velasquez S.L."/>
            <person name="Kruys A."/>
            <person name="Hutchinson M.I."/>
            <person name="Powell A.J."/>
            <person name="Barry K."/>
            <person name="Miller A.N."/>
            <person name="Grigoriev I.V."/>
            <person name="Debuchy R."/>
            <person name="Gladieux P."/>
            <person name="Thoren M.H."/>
            <person name="Johannesson H."/>
        </authorList>
    </citation>
    <scope>NUCLEOTIDE SEQUENCE</scope>
    <source>
        <strain evidence="2">PSN243</strain>
    </source>
</reference>
<reference evidence="2" key="1">
    <citation type="journal article" date="2023" name="Mol. Phylogenet. Evol.">
        <title>Genome-scale phylogeny and comparative genomics of the fungal order Sordariales.</title>
        <authorList>
            <person name="Hensen N."/>
            <person name="Bonometti L."/>
            <person name="Westerberg I."/>
            <person name="Brannstrom I.O."/>
            <person name="Guillou S."/>
            <person name="Cros-Aarteil S."/>
            <person name="Calhoun S."/>
            <person name="Haridas S."/>
            <person name="Kuo A."/>
            <person name="Mondo S."/>
            <person name="Pangilinan J."/>
            <person name="Riley R."/>
            <person name="LaButti K."/>
            <person name="Andreopoulos B."/>
            <person name="Lipzen A."/>
            <person name="Chen C."/>
            <person name="Yan M."/>
            <person name="Daum C."/>
            <person name="Ng V."/>
            <person name="Clum A."/>
            <person name="Steindorff A."/>
            <person name="Ohm R.A."/>
            <person name="Martin F."/>
            <person name="Silar P."/>
            <person name="Natvig D.O."/>
            <person name="Lalanne C."/>
            <person name="Gautier V."/>
            <person name="Ament-Velasquez S.L."/>
            <person name="Kruys A."/>
            <person name="Hutchinson M.I."/>
            <person name="Powell A.J."/>
            <person name="Barry K."/>
            <person name="Miller A.N."/>
            <person name="Grigoriev I.V."/>
            <person name="Debuchy R."/>
            <person name="Gladieux P."/>
            <person name="Hiltunen Thoren M."/>
            <person name="Johannesson H."/>
        </authorList>
    </citation>
    <scope>NUCLEOTIDE SEQUENCE</scope>
    <source>
        <strain evidence="2">PSN243</strain>
    </source>
</reference>
<feature type="region of interest" description="Disordered" evidence="1">
    <location>
        <begin position="130"/>
        <end position="151"/>
    </location>
</feature>
<dbReference type="Proteomes" id="UP001321760">
    <property type="component" value="Unassembled WGS sequence"/>
</dbReference>
<name>A0AAV9GHV7_9PEZI</name>
<proteinExistence type="predicted"/>
<sequence>MEDANGVKAGSSSGSSTNSGPPPIIPECDRINLNALPYPLGVDSAVLIPPARTGYGKANVDEIEVRQHEEDIKAYQYDLNWLRAKLDRDDLTPQETRTYQLRILDVSHQIRHCQHRIETLQATMRGKPLRGAHGAISSSNANPISSSKRPLGLDAANDVEEVQTNGTASVKRPKIQLDQSSDHDHDTSVMPEGEGDSGRILQRLGEWTCTLCLSAKYLTAPPPRTPSMPCKWKLKDISKMINHFTEMHVEHSVEERCKELGQALSQNRGPFEYWLRKTKSQNVGDGSIMDDVVEELMEGSMPAFLRRLSRAAARMPSE</sequence>
<evidence type="ECO:0000313" key="2">
    <source>
        <dbReference type="EMBL" id="KAK4447764.1"/>
    </source>
</evidence>
<organism evidence="2 3">
    <name type="scientific">Podospora aff. communis PSN243</name>
    <dbReference type="NCBI Taxonomy" id="3040156"/>
    <lineage>
        <taxon>Eukaryota</taxon>
        <taxon>Fungi</taxon>
        <taxon>Dikarya</taxon>
        <taxon>Ascomycota</taxon>
        <taxon>Pezizomycotina</taxon>
        <taxon>Sordariomycetes</taxon>
        <taxon>Sordariomycetidae</taxon>
        <taxon>Sordariales</taxon>
        <taxon>Podosporaceae</taxon>
        <taxon>Podospora</taxon>
    </lineage>
</organism>
<dbReference type="AlphaFoldDB" id="A0AAV9GHV7"/>
<accession>A0AAV9GHV7</accession>